<sequence length="56" mass="6225">MRSVGETEIVGDPADWNMLESRIGKLLARRLQARPPNMAGERRAVLLKELLKPALG</sequence>
<name>A0ABN6VBJ9_9HYPH</name>
<organism evidence="1 2">
    <name type="scientific">Methylocystis iwaonis</name>
    <dbReference type="NCBI Taxonomy" id="2885079"/>
    <lineage>
        <taxon>Bacteria</taxon>
        <taxon>Pseudomonadati</taxon>
        <taxon>Pseudomonadota</taxon>
        <taxon>Alphaproteobacteria</taxon>
        <taxon>Hyphomicrobiales</taxon>
        <taxon>Methylocystaceae</taxon>
        <taxon>Methylocystis</taxon>
    </lineage>
</organism>
<dbReference type="EMBL" id="AP027142">
    <property type="protein sequence ID" value="BDV33089.1"/>
    <property type="molecule type" value="Genomic_DNA"/>
</dbReference>
<proteinExistence type="predicted"/>
<dbReference type="Proteomes" id="UP001317629">
    <property type="component" value="Chromosome"/>
</dbReference>
<evidence type="ECO:0000313" key="1">
    <source>
        <dbReference type="EMBL" id="BDV33089.1"/>
    </source>
</evidence>
<protein>
    <submittedName>
        <fullName evidence="1">Uncharacterized protein</fullName>
    </submittedName>
</protein>
<accession>A0ABN6VBJ9</accession>
<gene>
    <name evidence="1" type="ORF">SS37A_06180</name>
</gene>
<evidence type="ECO:0000313" key="2">
    <source>
        <dbReference type="Proteomes" id="UP001317629"/>
    </source>
</evidence>
<keyword evidence="2" id="KW-1185">Reference proteome</keyword>
<reference evidence="1 2" key="1">
    <citation type="journal article" date="2023" name="Int. J. Syst. Evol. Microbiol.">
        <title>Methylocystis iwaonis sp. nov., a type II methane-oxidizing bacterium from surface soil of a rice paddy field in Japan, and emended description of the genus Methylocystis (ex Whittenbury et al. 1970) Bowman et al. 1993.</title>
        <authorList>
            <person name="Kaise H."/>
            <person name="Sawadogo J.B."/>
            <person name="Alam M.S."/>
            <person name="Ueno C."/>
            <person name="Dianou D."/>
            <person name="Shinjo R."/>
            <person name="Asakawa S."/>
        </authorList>
    </citation>
    <scope>NUCLEOTIDE SEQUENCE [LARGE SCALE GENOMIC DNA]</scope>
    <source>
        <strain evidence="1 2">SS37A-Re</strain>
    </source>
</reference>